<keyword evidence="3" id="KW-0675">Receptor</keyword>
<dbReference type="EMBL" id="JAUSTY010000003">
    <property type="protein sequence ID" value="MDQ0165045.1"/>
    <property type="molecule type" value="Genomic_DNA"/>
</dbReference>
<dbReference type="Proteomes" id="UP001235840">
    <property type="component" value="Unassembled WGS sequence"/>
</dbReference>
<dbReference type="SUPFAM" id="SSF53850">
    <property type="entry name" value="Periplasmic binding protein-like II"/>
    <property type="match status" value="1"/>
</dbReference>
<evidence type="ECO:0000313" key="4">
    <source>
        <dbReference type="Proteomes" id="UP001235840"/>
    </source>
</evidence>
<gene>
    <name evidence="3" type="ORF">J2S11_000945</name>
</gene>
<feature type="chain" id="PRO_5046352558" evidence="2">
    <location>
        <begin position="23"/>
        <end position="330"/>
    </location>
</feature>
<dbReference type="Gene3D" id="3.40.190.150">
    <property type="entry name" value="Bordetella uptake gene, domain 1"/>
    <property type="match status" value="1"/>
</dbReference>
<dbReference type="Pfam" id="PF03401">
    <property type="entry name" value="TctC"/>
    <property type="match status" value="1"/>
</dbReference>
<accession>A0ABT9VWR3</accession>
<evidence type="ECO:0000256" key="2">
    <source>
        <dbReference type="SAM" id="SignalP"/>
    </source>
</evidence>
<reference evidence="3 4" key="1">
    <citation type="submission" date="2023-07" db="EMBL/GenBank/DDBJ databases">
        <title>Genomic Encyclopedia of Type Strains, Phase IV (KMG-IV): sequencing the most valuable type-strain genomes for metagenomic binning, comparative biology and taxonomic classification.</title>
        <authorList>
            <person name="Goeker M."/>
        </authorList>
    </citation>
    <scope>NUCLEOTIDE SEQUENCE [LARGE SCALE GENOMIC DNA]</scope>
    <source>
        <strain evidence="3 4">DSM 12751</strain>
    </source>
</reference>
<protein>
    <submittedName>
        <fullName evidence="3">Tripartite-type tricarboxylate transporter receptor subunit TctC</fullName>
    </submittedName>
</protein>
<keyword evidence="2" id="KW-0732">Signal</keyword>
<feature type="signal peptide" evidence="2">
    <location>
        <begin position="1"/>
        <end position="22"/>
    </location>
</feature>
<comment type="similarity">
    <text evidence="1">Belongs to the UPF0065 (bug) family.</text>
</comment>
<keyword evidence="4" id="KW-1185">Reference proteome</keyword>
<dbReference type="PROSITE" id="PS51257">
    <property type="entry name" value="PROKAR_LIPOPROTEIN"/>
    <property type="match status" value="1"/>
</dbReference>
<dbReference type="InterPro" id="IPR042100">
    <property type="entry name" value="Bug_dom1"/>
</dbReference>
<dbReference type="Gene3D" id="3.40.190.10">
    <property type="entry name" value="Periplasmic binding protein-like II"/>
    <property type="match status" value="1"/>
</dbReference>
<dbReference type="PANTHER" id="PTHR42928">
    <property type="entry name" value="TRICARBOXYLATE-BINDING PROTEIN"/>
    <property type="match status" value="1"/>
</dbReference>
<evidence type="ECO:0000313" key="3">
    <source>
        <dbReference type="EMBL" id="MDQ0165045.1"/>
    </source>
</evidence>
<proteinExistence type="inferred from homology"/>
<evidence type="ECO:0000256" key="1">
    <source>
        <dbReference type="ARBA" id="ARBA00006987"/>
    </source>
</evidence>
<dbReference type="RefSeq" id="WP_307391571.1">
    <property type="nucleotide sequence ID" value="NZ_BAAADK010000010.1"/>
</dbReference>
<comment type="caution">
    <text evidence="3">The sequence shown here is derived from an EMBL/GenBank/DDBJ whole genome shotgun (WGS) entry which is preliminary data.</text>
</comment>
<dbReference type="PANTHER" id="PTHR42928:SF5">
    <property type="entry name" value="BLR1237 PROTEIN"/>
    <property type="match status" value="1"/>
</dbReference>
<sequence>MNNKKNLYRLMLVALLSILVLAGCSGGTGGTAEDASNYPSKPIQLVVPYAAGGGTDAAARALVDAVKPHLTNDIGIMNKTGGGGAVGLADVSNASPDGYTLAMVTVELTTLPALGLAPFTPDDFTPIAQVNMDPGAITVRADAPWETAEEFIEHAKENPGLRIGNAGSGSIWHLVAATIAQETGTQFSHIPYDGAAPAVIALLSGEVDAVTVSPGEVLSQVESGELKTLAVAAEERVDAMPDVPTMEEAGIGKIVSGTWRGIAGPKDMPQEIVEQLETAFTAAANEESFENFMGNAGLGILVRGSSDFQDWIQSNSESWNTIVEELGLRE</sequence>
<dbReference type="CDD" id="cd07012">
    <property type="entry name" value="PBP2_Bug_TTT"/>
    <property type="match status" value="1"/>
</dbReference>
<name>A0ABT9VWR3_9BACI</name>
<dbReference type="InterPro" id="IPR005064">
    <property type="entry name" value="BUG"/>
</dbReference>
<dbReference type="PIRSF" id="PIRSF017082">
    <property type="entry name" value="YflP"/>
    <property type="match status" value="1"/>
</dbReference>
<organism evidence="3 4">
    <name type="scientific">Caldalkalibacillus horti</name>
    <dbReference type="NCBI Taxonomy" id="77523"/>
    <lineage>
        <taxon>Bacteria</taxon>
        <taxon>Bacillati</taxon>
        <taxon>Bacillota</taxon>
        <taxon>Bacilli</taxon>
        <taxon>Bacillales</taxon>
        <taxon>Bacillaceae</taxon>
        <taxon>Caldalkalibacillus</taxon>
    </lineage>
</organism>